<feature type="transmembrane region" description="Helical" evidence="12">
    <location>
        <begin position="12"/>
        <end position="34"/>
    </location>
</feature>
<sequence>MKPVMGFHSSHFTKIFGLVIGLFLLCEFFIYYIVLIQCSWPKLDPNKADPSIVSDEKELKVLLLADTHLLGPRRGHWFDKLKREWQMYRAFQTAMTLHSPDVVFVLGDLFDEGLWCSDNEFSAYIDRFHSLFYVPKGTKLYVVVGNHDIGFHYGITPYLHKRFSESFGSPSVRLLTIAGNHFVLINSMAMEGDGCFLCRPAEIQLSNITRRLKCAKGMGECPKGLEIKQYSRPVLLQHFPLYRESDEECNEPDEAPEDEKRQKFRERWDSLSKESSLMLLESLNPRVVITGHTHHGCRKYHDGFNTHEYTLPSFNWRNKDNPSYMLAIFTPNNYAVDKCYMPRETTVILIYILGALCILLYSSSSYRRHCRRNRMFKVH</sequence>
<evidence type="ECO:0000256" key="12">
    <source>
        <dbReference type="SAM" id="Phobius"/>
    </source>
</evidence>
<gene>
    <name evidence="14" type="ORF">O3M35_004735</name>
</gene>
<evidence type="ECO:0000256" key="10">
    <source>
        <dbReference type="ARBA" id="ARBA00074873"/>
    </source>
</evidence>
<proteinExistence type="inferred from homology"/>
<keyword evidence="5" id="KW-0479">Metal-binding</keyword>
<accession>A0AAW1DGI7</accession>
<evidence type="ECO:0000259" key="13">
    <source>
        <dbReference type="Pfam" id="PF00149"/>
    </source>
</evidence>
<dbReference type="InterPro" id="IPR029052">
    <property type="entry name" value="Metallo-depent_PP-like"/>
</dbReference>
<evidence type="ECO:0000256" key="1">
    <source>
        <dbReference type="ARBA" id="ARBA00001936"/>
    </source>
</evidence>
<dbReference type="GO" id="GO:0006506">
    <property type="term" value="P:GPI anchor biosynthetic process"/>
    <property type="evidence" value="ECO:0007669"/>
    <property type="project" value="InterPro"/>
</dbReference>
<dbReference type="Proteomes" id="UP001461498">
    <property type="component" value="Unassembled WGS sequence"/>
</dbReference>
<dbReference type="FunFam" id="3.60.21.10:FF:000081">
    <property type="entry name" value="Metallophosphoesterase 1 homolog"/>
    <property type="match status" value="1"/>
</dbReference>
<feature type="transmembrane region" description="Helical" evidence="12">
    <location>
        <begin position="348"/>
        <end position="366"/>
    </location>
</feature>
<evidence type="ECO:0000256" key="6">
    <source>
        <dbReference type="ARBA" id="ARBA00022801"/>
    </source>
</evidence>
<keyword evidence="4 12" id="KW-0812">Transmembrane</keyword>
<feature type="domain" description="Calcineurin-like phosphoesterase" evidence="13">
    <location>
        <begin position="59"/>
        <end position="295"/>
    </location>
</feature>
<keyword evidence="7 12" id="KW-1133">Transmembrane helix</keyword>
<evidence type="ECO:0000256" key="4">
    <source>
        <dbReference type="ARBA" id="ARBA00022692"/>
    </source>
</evidence>
<comment type="similarity">
    <text evidence="3">Belongs to the metallophosphoesterase superfamily. MPPE1 family.</text>
</comment>
<dbReference type="AlphaFoldDB" id="A0AAW1DGI7"/>
<comment type="caution">
    <text evidence="14">The sequence shown here is derived from an EMBL/GenBank/DDBJ whole genome shotgun (WGS) entry which is preliminary data.</text>
</comment>
<comment type="cofactor">
    <cofactor evidence="1">
        <name>Mn(2+)</name>
        <dbReference type="ChEBI" id="CHEBI:29035"/>
    </cofactor>
</comment>
<evidence type="ECO:0000256" key="8">
    <source>
        <dbReference type="ARBA" id="ARBA00023136"/>
    </source>
</evidence>
<dbReference type="PANTHER" id="PTHR13315:SF0">
    <property type="entry name" value="METALLOPHOSPHOESTERASE 1"/>
    <property type="match status" value="1"/>
</dbReference>
<evidence type="ECO:0000256" key="5">
    <source>
        <dbReference type="ARBA" id="ARBA00022723"/>
    </source>
</evidence>
<feature type="compositionally biased region" description="Acidic residues" evidence="11">
    <location>
        <begin position="245"/>
        <end position="257"/>
    </location>
</feature>
<dbReference type="InterPro" id="IPR033308">
    <property type="entry name" value="PGAP5/Cdc1/Ted1"/>
</dbReference>
<name>A0AAW1DGI7_9HEMI</name>
<evidence type="ECO:0000256" key="9">
    <source>
        <dbReference type="ARBA" id="ARBA00023211"/>
    </source>
</evidence>
<dbReference type="GO" id="GO:0016787">
    <property type="term" value="F:hydrolase activity"/>
    <property type="evidence" value="ECO:0007669"/>
    <property type="project" value="UniProtKB-KW"/>
</dbReference>
<evidence type="ECO:0000256" key="2">
    <source>
        <dbReference type="ARBA" id="ARBA00004141"/>
    </source>
</evidence>
<keyword evidence="15" id="KW-1185">Reference proteome</keyword>
<evidence type="ECO:0000256" key="3">
    <source>
        <dbReference type="ARBA" id="ARBA00008895"/>
    </source>
</evidence>
<dbReference type="GO" id="GO:0016020">
    <property type="term" value="C:membrane"/>
    <property type="evidence" value="ECO:0007669"/>
    <property type="project" value="UniProtKB-SubCell"/>
</dbReference>
<keyword evidence="8 12" id="KW-0472">Membrane</keyword>
<reference evidence="14 15" key="1">
    <citation type="submission" date="2022-12" db="EMBL/GenBank/DDBJ databases">
        <title>Chromosome-level genome assembly of true bugs.</title>
        <authorList>
            <person name="Ma L."/>
            <person name="Li H."/>
        </authorList>
    </citation>
    <scope>NUCLEOTIDE SEQUENCE [LARGE SCALE GENOMIC DNA]</scope>
    <source>
        <strain evidence="14">Lab_2022b</strain>
    </source>
</reference>
<dbReference type="Gene3D" id="3.60.21.10">
    <property type="match status" value="1"/>
</dbReference>
<evidence type="ECO:0000313" key="15">
    <source>
        <dbReference type="Proteomes" id="UP001461498"/>
    </source>
</evidence>
<protein>
    <recommendedName>
        <fullName evidence="10">Metallophosphoesterase 1 homolog</fullName>
    </recommendedName>
</protein>
<dbReference type="GO" id="GO:0046872">
    <property type="term" value="F:metal ion binding"/>
    <property type="evidence" value="ECO:0007669"/>
    <property type="project" value="UniProtKB-KW"/>
</dbReference>
<evidence type="ECO:0000313" key="14">
    <source>
        <dbReference type="EMBL" id="KAK9509831.1"/>
    </source>
</evidence>
<dbReference type="EMBL" id="JAPXFL010000002">
    <property type="protein sequence ID" value="KAK9509831.1"/>
    <property type="molecule type" value="Genomic_DNA"/>
</dbReference>
<evidence type="ECO:0000256" key="7">
    <source>
        <dbReference type="ARBA" id="ARBA00022989"/>
    </source>
</evidence>
<feature type="region of interest" description="Disordered" evidence="11">
    <location>
        <begin position="245"/>
        <end position="264"/>
    </location>
</feature>
<dbReference type="Pfam" id="PF00149">
    <property type="entry name" value="Metallophos"/>
    <property type="match status" value="1"/>
</dbReference>
<comment type="subcellular location">
    <subcellularLocation>
        <location evidence="2">Membrane</location>
        <topology evidence="2">Multi-pass membrane protein</topology>
    </subcellularLocation>
</comment>
<keyword evidence="9" id="KW-0464">Manganese</keyword>
<dbReference type="InterPro" id="IPR004843">
    <property type="entry name" value="Calcineurin-like_PHP"/>
</dbReference>
<dbReference type="SUPFAM" id="SSF56300">
    <property type="entry name" value="Metallo-dependent phosphatases"/>
    <property type="match status" value="1"/>
</dbReference>
<dbReference type="PANTHER" id="PTHR13315">
    <property type="entry name" value="METALLO PHOSPHOESTERASE RELATED"/>
    <property type="match status" value="1"/>
</dbReference>
<organism evidence="14 15">
    <name type="scientific">Rhynocoris fuscipes</name>
    <dbReference type="NCBI Taxonomy" id="488301"/>
    <lineage>
        <taxon>Eukaryota</taxon>
        <taxon>Metazoa</taxon>
        <taxon>Ecdysozoa</taxon>
        <taxon>Arthropoda</taxon>
        <taxon>Hexapoda</taxon>
        <taxon>Insecta</taxon>
        <taxon>Pterygota</taxon>
        <taxon>Neoptera</taxon>
        <taxon>Paraneoptera</taxon>
        <taxon>Hemiptera</taxon>
        <taxon>Heteroptera</taxon>
        <taxon>Panheteroptera</taxon>
        <taxon>Cimicomorpha</taxon>
        <taxon>Reduviidae</taxon>
        <taxon>Harpactorinae</taxon>
        <taxon>Harpactorini</taxon>
        <taxon>Rhynocoris</taxon>
    </lineage>
</organism>
<evidence type="ECO:0000256" key="11">
    <source>
        <dbReference type="SAM" id="MobiDB-lite"/>
    </source>
</evidence>
<keyword evidence="6" id="KW-0378">Hydrolase</keyword>